<dbReference type="GO" id="GO:0006545">
    <property type="term" value="P:glycine biosynthetic process"/>
    <property type="evidence" value="ECO:0007669"/>
    <property type="project" value="TreeGrafter"/>
</dbReference>
<gene>
    <name evidence="5" type="ORF">ISU10_03380</name>
</gene>
<comment type="caution">
    <text evidence="5">The sequence shown here is derived from an EMBL/GenBank/DDBJ whole genome shotgun (WGS) entry which is preliminary data.</text>
</comment>
<proteinExistence type="inferred from homology"/>
<dbReference type="GO" id="GO:0006567">
    <property type="term" value="P:L-threonine catabolic process"/>
    <property type="evidence" value="ECO:0007669"/>
    <property type="project" value="TreeGrafter"/>
</dbReference>
<reference evidence="5" key="1">
    <citation type="submission" date="2020-11" db="EMBL/GenBank/DDBJ databases">
        <title>Nocardioides cynanchi sp. nov., isolated from soil of rhizosphere of Cynanchum wilfordii.</title>
        <authorList>
            <person name="Lee J.-S."/>
            <person name="Suh M.K."/>
            <person name="Kim J.-S."/>
        </authorList>
    </citation>
    <scope>NUCLEOTIDE SEQUENCE</scope>
    <source>
        <strain evidence="5">KCTC 19276</strain>
    </source>
</reference>
<protein>
    <submittedName>
        <fullName evidence="5">Threonine aldolase</fullName>
    </submittedName>
</protein>
<dbReference type="InterPro" id="IPR015422">
    <property type="entry name" value="PyrdxlP-dep_Trfase_small"/>
</dbReference>
<comment type="similarity">
    <text evidence="2">Belongs to the threonine aldolase family.</text>
</comment>
<dbReference type="SUPFAM" id="SSF53383">
    <property type="entry name" value="PLP-dependent transferases"/>
    <property type="match status" value="1"/>
</dbReference>
<dbReference type="EMBL" id="JADKPO010000003">
    <property type="protein sequence ID" value="MBF4766808.1"/>
    <property type="molecule type" value="Genomic_DNA"/>
</dbReference>
<keyword evidence="6" id="KW-1185">Reference proteome</keyword>
<accession>A0A930VL15</accession>
<dbReference type="InterPro" id="IPR015424">
    <property type="entry name" value="PyrdxlP-dep_Trfase"/>
</dbReference>
<comment type="cofactor">
    <cofactor evidence="1">
        <name>pyridoxal 5'-phosphate</name>
        <dbReference type="ChEBI" id="CHEBI:597326"/>
    </cofactor>
</comment>
<dbReference type="Gene3D" id="3.40.640.10">
    <property type="entry name" value="Type I PLP-dependent aspartate aminotransferase-like (Major domain)"/>
    <property type="match status" value="1"/>
</dbReference>
<dbReference type="InterPro" id="IPR015421">
    <property type="entry name" value="PyrdxlP-dep_Trfase_major"/>
</dbReference>
<evidence type="ECO:0000313" key="5">
    <source>
        <dbReference type="EMBL" id="MBF4766808.1"/>
    </source>
</evidence>
<name>A0A930VL15_9ACTN</name>
<sequence>MSDPDGDLLERFRVVARGCTGDVFATPRHTPAESMMAAARATEELGIDQWDVYAERGAVAQLEQEVAELLGKPAAAMFPSGIMAQQAALRVWCDRAGSPRVGIPELSHLLQHEDDGPRLLHGFRFEHLSTGRSLPTIEDLDRLGAGLAAVLLELPLRDAGCLLPPWEDLVALTGRAHELGMRVHLDGARLWESQPFYDRPLAEIAGVADSVYVSFYKGLGGLAGAVLAADEDVVGEVRRWRKRMGGTLFHLTPYAVLALAGLREHLPRMGEYVAWGRLLAERLVASGVRVHPDPPHTNTFELYADADPDAVNERAIAFMERTSIQPCGIWRAAPVPGLASCEVAVHAAATARDPEEVAGWLMEIIGG</sequence>
<dbReference type="Proteomes" id="UP000660668">
    <property type="component" value="Unassembled WGS sequence"/>
</dbReference>
<dbReference type="GO" id="GO:0005829">
    <property type="term" value="C:cytosol"/>
    <property type="evidence" value="ECO:0007669"/>
    <property type="project" value="TreeGrafter"/>
</dbReference>
<feature type="domain" description="Aromatic amino acid beta-eliminating lyase/threonine aldolase" evidence="4">
    <location>
        <begin position="30"/>
        <end position="304"/>
    </location>
</feature>
<evidence type="ECO:0000313" key="6">
    <source>
        <dbReference type="Proteomes" id="UP000660668"/>
    </source>
</evidence>
<dbReference type="InterPro" id="IPR001597">
    <property type="entry name" value="ArAA_b-elim_lyase/Thr_aldolase"/>
</dbReference>
<evidence type="ECO:0000256" key="3">
    <source>
        <dbReference type="ARBA" id="ARBA00022898"/>
    </source>
</evidence>
<evidence type="ECO:0000259" key="4">
    <source>
        <dbReference type="Pfam" id="PF01212"/>
    </source>
</evidence>
<dbReference type="AlphaFoldDB" id="A0A930VL15"/>
<dbReference type="PANTHER" id="PTHR48097:SF9">
    <property type="entry name" value="L-THREONINE ALDOLASE"/>
    <property type="match status" value="1"/>
</dbReference>
<dbReference type="Pfam" id="PF01212">
    <property type="entry name" value="Beta_elim_lyase"/>
    <property type="match status" value="1"/>
</dbReference>
<organism evidence="5 6">
    <name type="scientific">Nocardioides agariphilus</name>
    <dbReference type="NCBI Taxonomy" id="433664"/>
    <lineage>
        <taxon>Bacteria</taxon>
        <taxon>Bacillati</taxon>
        <taxon>Actinomycetota</taxon>
        <taxon>Actinomycetes</taxon>
        <taxon>Propionibacteriales</taxon>
        <taxon>Nocardioidaceae</taxon>
        <taxon>Nocardioides</taxon>
    </lineage>
</organism>
<keyword evidence="3" id="KW-0663">Pyridoxal phosphate</keyword>
<dbReference type="GO" id="GO:0008732">
    <property type="term" value="F:L-allo-threonine aldolase activity"/>
    <property type="evidence" value="ECO:0007669"/>
    <property type="project" value="TreeGrafter"/>
</dbReference>
<dbReference type="Gene3D" id="3.90.1150.10">
    <property type="entry name" value="Aspartate Aminotransferase, domain 1"/>
    <property type="match status" value="1"/>
</dbReference>
<dbReference type="RefSeq" id="WP_194694955.1">
    <property type="nucleotide sequence ID" value="NZ_JADKPO010000003.1"/>
</dbReference>
<evidence type="ECO:0000256" key="2">
    <source>
        <dbReference type="ARBA" id="ARBA00006966"/>
    </source>
</evidence>
<dbReference type="PANTHER" id="PTHR48097">
    <property type="entry name" value="L-THREONINE ALDOLASE-RELATED"/>
    <property type="match status" value="1"/>
</dbReference>
<evidence type="ECO:0000256" key="1">
    <source>
        <dbReference type="ARBA" id="ARBA00001933"/>
    </source>
</evidence>